<name>A0A1W6JXX4_9CREN</name>
<dbReference type="Gene3D" id="3.30.530.20">
    <property type="match status" value="1"/>
</dbReference>
<dbReference type="GeneID" id="41589852"/>
<protein>
    <submittedName>
        <fullName evidence="1">Carbon monoxide dehydrogenase</fullName>
    </submittedName>
</protein>
<sequence length="140" mass="15016">MQYQGTVEVSAKKEEILNILNNLEDVAKCFPGIKSVSKDGDEYKVTGSTGIGFIKGDYKATIKFANVTSDGFELIAKGNGMNSNVDISAKVNVSDNKIEYSADVKVSGVLASVGARLMDPAINKMIAQLFECLKAKVESK</sequence>
<dbReference type="KEGG" id="aman:B6F84_02995"/>
<dbReference type="PANTHER" id="PTHR38588">
    <property type="entry name" value="BLL0334 PROTEIN"/>
    <property type="match status" value="1"/>
</dbReference>
<organism evidence="1 2">
    <name type="scientific">Acidianus manzaensis</name>
    <dbReference type="NCBI Taxonomy" id="282676"/>
    <lineage>
        <taxon>Archaea</taxon>
        <taxon>Thermoproteota</taxon>
        <taxon>Thermoprotei</taxon>
        <taxon>Sulfolobales</taxon>
        <taxon>Sulfolobaceae</taxon>
        <taxon>Acidianus</taxon>
    </lineage>
</organism>
<dbReference type="EMBL" id="CP020477">
    <property type="protein sequence ID" value="ARM75097.1"/>
    <property type="molecule type" value="Genomic_DNA"/>
</dbReference>
<dbReference type="Pfam" id="PF06240">
    <property type="entry name" value="COXG"/>
    <property type="match status" value="1"/>
</dbReference>
<dbReference type="AlphaFoldDB" id="A0A1W6JXX4"/>
<evidence type="ECO:0000313" key="1">
    <source>
        <dbReference type="EMBL" id="ARM75097.1"/>
    </source>
</evidence>
<dbReference type="STRING" id="282676.B6F84_02995"/>
<dbReference type="InterPro" id="IPR010419">
    <property type="entry name" value="CO_DH_gsu"/>
</dbReference>
<dbReference type="SUPFAM" id="SSF55961">
    <property type="entry name" value="Bet v1-like"/>
    <property type="match status" value="1"/>
</dbReference>
<gene>
    <name evidence="1" type="ORF">B6F84_02995</name>
</gene>
<keyword evidence="2" id="KW-1185">Reference proteome</keyword>
<dbReference type="RefSeq" id="WP_148690855.1">
    <property type="nucleotide sequence ID" value="NZ_CP020477.1"/>
</dbReference>
<accession>A0A1W6JXX4</accession>
<dbReference type="OrthoDB" id="25755at2157"/>
<proteinExistence type="predicted"/>
<evidence type="ECO:0000313" key="2">
    <source>
        <dbReference type="Proteomes" id="UP000193404"/>
    </source>
</evidence>
<dbReference type="CDD" id="cd05018">
    <property type="entry name" value="CoxG"/>
    <property type="match status" value="1"/>
</dbReference>
<dbReference type="InterPro" id="IPR023393">
    <property type="entry name" value="START-like_dom_sf"/>
</dbReference>
<dbReference type="PANTHER" id="PTHR38588:SF1">
    <property type="entry name" value="BLL0334 PROTEIN"/>
    <property type="match status" value="1"/>
</dbReference>
<reference evidence="1 2" key="1">
    <citation type="submission" date="2017-03" db="EMBL/GenBank/DDBJ databases">
        <title>Sulfur activation and transportation mechanism of thermophilic Archaea Acidianus manzaensis YN-25.</title>
        <authorList>
            <person name="Ma Y."/>
            <person name="Yang Y."/>
            <person name="Xia J."/>
        </authorList>
    </citation>
    <scope>NUCLEOTIDE SEQUENCE [LARGE SCALE GENOMIC DNA]</scope>
    <source>
        <strain evidence="1 2">YN-25</strain>
    </source>
</reference>
<dbReference type="Proteomes" id="UP000193404">
    <property type="component" value="Chromosome"/>
</dbReference>